<evidence type="ECO:0000256" key="2">
    <source>
        <dbReference type="ARBA" id="ARBA00001974"/>
    </source>
</evidence>
<keyword evidence="8" id="KW-0285">Flavoprotein</keyword>
<dbReference type="Pfam" id="PF00732">
    <property type="entry name" value="GMC_oxred_N"/>
    <property type="match status" value="1"/>
</dbReference>
<evidence type="ECO:0000256" key="4">
    <source>
        <dbReference type="ARBA" id="ARBA00010790"/>
    </source>
</evidence>
<keyword evidence="12" id="KW-0274">FAD</keyword>
<keyword evidence="13" id="KW-0862">Zinc</keyword>
<evidence type="ECO:0000313" key="22">
    <source>
        <dbReference type="Proteomes" id="UP000494106"/>
    </source>
</evidence>
<dbReference type="EMBL" id="CADEBC010000561">
    <property type="protein sequence ID" value="CAB3253920.1"/>
    <property type="molecule type" value="Genomic_DNA"/>
</dbReference>
<comment type="catalytic activity">
    <reaction evidence="18">
        <text>geranylgeranyl diphosphate + L-cysteinyl-[protein] = S-geranylgeranyl-L-cysteinyl-[protein] + diphosphate</text>
        <dbReference type="Rhea" id="RHEA:21240"/>
        <dbReference type="Rhea" id="RHEA-COMP:10131"/>
        <dbReference type="Rhea" id="RHEA-COMP:11537"/>
        <dbReference type="ChEBI" id="CHEBI:29950"/>
        <dbReference type="ChEBI" id="CHEBI:33019"/>
        <dbReference type="ChEBI" id="CHEBI:57533"/>
        <dbReference type="ChEBI" id="CHEBI:86021"/>
        <dbReference type="EC" id="2.5.1.60"/>
    </reaction>
</comment>
<dbReference type="PANTHER" id="PTHR11552:SF147">
    <property type="entry name" value="CHOLINE DEHYDROGENASE, MITOCHONDRIAL"/>
    <property type="match status" value="1"/>
</dbReference>
<dbReference type="InterPro" id="IPR036188">
    <property type="entry name" value="FAD/NAD-bd_sf"/>
</dbReference>
<evidence type="ECO:0000259" key="19">
    <source>
        <dbReference type="PROSITE" id="PS00624"/>
    </source>
</evidence>
<dbReference type="OrthoDB" id="5428259at2759"/>
<dbReference type="Pfam" id="PF05199">
    <property type="entry name" value="GMC_oxred_C"/>
    <property type="match status" value="1"/>
</dbReference>
<keyword evidence="11" id="KW-0677">Repeat</keyword>
<dbReference type="GO" id="GO:0046872">
    <property type="term" value="F:metal ion binding"/>
    <property type="evidence" value="ECO:0007669"/>
    <property type="project" value="UniProtKB-KW"/>
</dbReference>
<evidence type="ECO:0000256" key="17">
    <source>
        <dbReference type="ARBA" id="ARBA00032766"/>
    </source>
</evidence>
<dbReference type="GO" id="GO:0004663">
    <property type="term" value="F:Rab geranylgeranyltransferase activity"/>
    <property type="evidence" value="ECO:0007669"/>
    <property type="project" value="UniProtKB-EC"/>
</dbReference>
<comment type="similarity">
    <text evidence="3">Belongs to the protein prenyltransferase subunit beta family.</text>
</comment>
<comment type="cofactor">
    <cofactor evidence="1">
        <name>Zn(2+)</name>
        <dbReference type="ChEBI" id="CHEBI:29105"/>
    </cofactor>
</comment>
<evidence type="ECO:0000256" key="7">
    <source>
        <dbReference type="ARBA" id="ARBA00022602"/>
    </source>
</evidence>
<dbReference type="EMBL" id="CADEBD010000171">
    <property type="protein sequence ID" value="CAB3223634.1"/>
    <property type="molecule type" value="Genomic_DNA"/>
</dbReference>
<keyword evidence="10" id="KW-0479">Metal-binding</keyword>
<proteinExistence type="inferred from homology"/>
<keyword evidence="22" id="KW-1185">Reference proteome</keyword>
<feature type="domain" description="Glucose-methanol-choline oxidoreductase N-terminal" evidence="19">
    <location>
        <begin position="572"/>
        <end position="586"/>
    </location>
</feature>
<organism evidence="21 22">
    <name type="scientific">Arctia plantaginis</name>
    <name type="common">Wood tiger moth</name>
    <name type="synonym">Phalaena plantaginis</name>
    <dbReference type="NCBI Taxonomy" id="874455"/>
    <lineage>
        <taxon>Eukaryota</taxon>
        <taxon>Metazoa</taxon>
        <taxon>Ecdysozoa</taxon>
        <taxon>Arthropoda</taxon>
        <taxon>Hexapoda</taxon>
        <taxon>Insecta</taxon>
        <taxon>Pterygota</taxon>
        <taxon>Neoptera</taxon>
        <taxon>Endopterygota</taxon>
        <taxon>Lepidoptera</taxon>
        <taxon>Glossata</taxon>
        <taxon>Ditrysia</taxon>
        <taxon>Noctuoidea</taxon>
        <taxon>Erebidae</taxon>
        <taxon>Arctiinae</taxon>
        <taxon>Arctia</taxon>
    </lineage>
</organism>
<evidence type="ECO:0000256" key="1">
    <source>
        <dbReference type="ARBA" id="ARBA00001947"/>
    </source>
</evidence>
<dbReference type="InterPro" id="IPR007867">
    <property type="entry name" value="GMC_OxRtase_C"/>
</dbReference>
<dbReference type="Gene3D" id="3.50.50.60">
    <property type="entry name" value="FAD/NAD(P)-binding domain"/>
    <property type="match status" value="1"/>
</dbReference>
<dbReference type="PANTHER" id="PTHR11552">
    <property type="entry name" value="GLUCOSE-METHANOL-CHOLINE GMC OXIDOREDUCTASE"/>
    <property type="match status" value="1"/>
</dbReference>
<dbReference type="SUPFAM" id="SSF54373">
    <property type="entry name" value="FAD-linked reductases, C-terminal domain"/>
    <property type="match status" value="1"/>
</dbReference>
<evidence type="ECO:0000256" key="13">
    <source>
        <dbReference type="ARBA" id="ARBA00022833"/>
    </source>
</evidence>
<dbReference type="GO" id="GO:0050660">
    <property type="term" value="F:flavin adenine dinucleotide binding"/>
    <property type="evidence" value="ECO:0007669"/>
    <property type="project" value="InterPro"/>
</dbReference>
<dbReference type="Proteomes" id="UP000494256">
    <property type="component" value="Unassembled WGS sequence"/>
</dbReference>
<evidence type="ECO:0000256" key="18">
    <source>
        <dbReference type="ARBA" id="ARBA00047658"/>
    </source>
</evidence>
<evidence type="ECO:0000256" key="5">
    <source>
        <dbReference type="ARBA" id="ARBA00011355"/>
    </source>
</evidence>
<dbReference type="InterPro" id="IPR000172">
    <property type="entry name" value="GMC_OxRdtase_N"/>
</dbReference>
<accession>A0A8S1B4V6</accession>
<evidence type="ECO:0000313" key="23">
    <source>
        <dbReference type="Proteomes" id="UP000494256"/>
    </source>
</evidence>
<evidence type="ECO:0000256" key="8">
    <source>
        <dbReference type="ARBA" id="ARBA00022630"/>
    </source>
</evidence>
<comment type="subunit">
    <text evidence="5">Heterodimer of an alpha and a beta subunit.</text>
</comment>
<dbReference type="InterPro" id="IPR026873">
    <property type="entry name" value="Ptb1"/>
</dbReference>
<dbReference type="InterPro" id="IPR001330">
    <property type="entry name" value="Prenyltrans"/>
</dbReference>
<evidence type="ECO:0000256" key="10">
    <source>
        <dbReference type="ARBA" id="ARBA00022723"/>
    </source>
</evidence>
<evidence type="ECO:0000256" key="11">
    <source>
        <dbReference type="ARBA" id="ARBA00022737"/>
    </source>
</evidence>
<dbReference type="Gene3D" id="1.50.10.20">
    <property type="match status" value="1"/>
</dbReference>
<dbReference type="InterPro" id="IPR012132">
    <property type="entry name" value="GMC_OxRdtase"/>
</dbReference>
<dbReference type="EC" id="2.5.1.60" evidence="6"/>
<keyword evidence="7" id="KW-0637">Prenyltransferase</keyword>
<dbReference type="FunFam" id="1.50.10.20:FF:000012">
    <property type="entry name" value="Geranylgeranyl transferase type-2 subunit beta"/>
    <property type="match status" value="1"/>
</dbReference>
<dbReference type="GO" id="GO:0072657">
    <property type="term" value="P:protein localization to membrane"/>
    <property type="evidence" value="ECO:0007669"/>
    <property type="project" value="UniProtKB-ARBA"/>
</dbReference>
<dbReference type="PROSITE" id="PS00624">
    <property type="entry name" value="GMC_OXRED_2"/>
    <property type="match status" value="1"/>
</dbReference>
<evidence type="ECO:0000256" key="12">
    <source>
        <dbReference type="ARBA" id="ARBA00022827"/>
    </source>
</evidence>
<evidence type="ECO:0000256" key="6">
    <source>
        <dbReference type="ARBA" id="ARBA00012656"/>
    </source>
</evidence>
<evidence type="ECO:0000313" key="20">
    <source>
        <dbReference type="EMBL" id="CAB3223634.1"/>
    </source>
</evidence>
<dbReference type="SUPFAM" id="SSF48239">
    <property type="entry name" value="Terpenoid cyclases/Protein prenyltransferases"/>
    <property type="match status" value="1"/>
</dbReference>
<evidence type="ECO:0000256" key="9">
    <source>
        <dbReference type="ARBA" id="ARBA00022679"/>
    </source>
</evidence>
<sequence>MAFNTKDVVLKEDRPRTLLLQKHSDYLSKYGLNKDDYEYCMTEYLRMSGIYWSLTAMELMGQSSRMPKEEIIDFITTCQDSESGGISASIGHDPHMLYTLSAVQVLAMYDRLDAIDVEGVVRYVVSLQQEDGSFFGDKWGEVDVRFTFCSVMCLSLLHRLDAIDVNKAVDFILSCMNFDGGFGSKPGSESHAGLIYCCVGTLSICKRMDALRADELAWWLCERQLPSGGLNGRPEKLPDLCYSWWVMSSLSMLNRIHWVDKKSLEQFILACQDAETGGFSDRPGDIPDPFHTLFGLTGLSLLGDTSIKAFFIFSTCVYIFTLFTYLVYYTDVISTTYFQEIQPAYDYIIVGCGTAGSLIAHRLATETNHTFIVLEAGSKSHALLEAPVLGPFLHGSVFDWQYQTVPQQDACLGMKDQQCKLALGKIVGGSSKLNNMIHVRGNISHYSGWFHGKYDETYIKKQFEFIEKNVLELSNIPYQSKLSDAVLQAAKELGYNKVSLDFENGFMKNIVSQKNGKRWSTSDKLDISNHVISNALVEKVIFSGITAKGVICLLSNKRRRILAKKGIIITAGAINSPKILQLSGIGPKNVLKPLNIPVIKNLPVGKNLQDHIGTGLDLILFNKSLSLTPMDMINPYNVIQYLFYGEGPWTTPGCEVVGFVSTKKESEPDILFMVLPVGISSDRGSLLKHNVNINDEVWNQYFSKTFDYHTATIMPIILHPKSKGHVFINSADPRKHPLLNPKYLSHKHDKEILINGLKIAMKFINSNAIKNMGGFVNPIPFPGCEKFDIFTDLYFDCYIKHLTLTTYHPIGTCSMGLPDSKESVVDTSFQVLGVKRLYVADASVLPTMPSGNINAAVAMMASVFFDTNIGKNNDISLCFMKDFINEYLFRVCAHT</sequence>
<dbReference type="GO" id="GO:0016614">
    <property type="term" value="F:oxidoreductase activity, acting on CH-OH group of donors"/>
    <property type="evidence" value="ECO:0007669"/>
    <property type="project" value="InterPro"/>
</dbReference>
<evidence type="ECO:0000256" key="3">
    <source>
        <dbReference type="ARBA" id="ARBA00010497"/>
    </source>
</evidence>
<dbReference type="Proteomes" id="UP000494106">
    <property type="component" value="Unassembled WGS sequence"/>
</dbReference>
<dbReference type="Pfam" id="PF00432">
    <property type="entry name" value="Prenyltrans"/>
    <property type="match status" value="1"/>
</dbReference>
<comment type="similarity">
    <text evidence="4">Belongs to the GMC oxidoreductase family.</text>
</comment>
<evidence type="ECO:0000256" key="16">
    <source>
        <dbReference type="ARBA" id="ARBA00032712"/>
    </source>
</evidence>
<name>A0A8S1B4V6_ARCPL</name>
<dbReference type="CDD" id="cd02894">
    <property type="entry name" value="GGTase-II"/>
    <property type="match status" value="1"/>
</dbReference>
<evidence type="ECO:0000256" key="15">
    <source>
        <dbReference type="ARBA" id="ARBA00031218"/>
    </source>
</evidence>
<evidence type="ECO:0000313" key="21">
    <source>
        <dbReference type="EMBL" id="CAB3253920.1"/>
    </source>
</evidence>
<gene>
    <name evidence="21" type="ORF">APLA_LOCUS14344</name>
    <name evidence="20" type="ORF">APLA_LOCUS1503</name>
</gene>
<evidence type="ECO:0000256" key="14">
    <source>
        <dbReference type="ARBA" id="ARBA00030816"/>
    </source>
</evidence>
<comment type="caution">
    <text evidence="21">The sequence shown here is derived from an EMBL/GenBank/DDBJ whole genome shotgun (WGS) entry which is preliminary data.</text>
</comment>
<reference evidence="22 23" key="1">
    <citation type="submission" date="2020-04" db="EMBL/GenBank/DDBJ databases">
        <authorList>
            <person name="Wallbank WR R."/>
            <person name="Pardo Diaz C."/>
            <person name="Kozak K."/>
            <person name="Martin S."/>
            <person name="Jiggins C."/>
            <person name="Moest M."/>
            <person name="Warren A I."/>
            <person name="Byers J.R.P. K."/>
            <person name="Montejo-Kovacevich G."/>
            <person name="Yen C E."/>
        </authorList>
    </citation>
    <scope>NUCLEOTIDE SEQUENCE [LARGE SCALE GENOMIC DNA]</scope>
</reference>
<dbReference type="AlphaFoldDB" id="A0A8S1B4V6"/>
<dbReference type="SUPFAM" id="SSF51905">
    <property type="entry name" value="FAD/NAD(P)-binding domain"/>
    <property type="match status" value="1"/>
</dbReference>
<keyword evidence="9" id="KW-0808">Transferase</keyword>
<protein>
    <recommendedName>
        <fullName evidence="6">protein geranylgeranyltransferase type II</fullName>
        <ecNumber evidence="6">2.5.1.60</ecNumber>
    </recommendedName>
    <alternativeName>
        <fullName evidence="14">Geranylgeranyl transferase type II subunit beta</fullName>
    </alternativeName>
    <alternativeName>
        <fullName evidence="16">Rab geranyl-geranyltransferase subunit beta</fullName>
    </alternativeName>
    <alternativeName>
        <fullName evidence="15">Rab geranylgeranyltransferase subunit beta</fullName>
    </alternativeName>
    <alternativeName>
        <fullName evidence="17">Type II protein geranyl-geranyltransferase subunit beta</fullName>
    </alternativeName>
</protein>
<dbReference type="InterPro" id="IPR008930">
    <property type="entry name" value="Terpenoid_cyclase/PrenylTrfase"/>
</dbReference>
<dbReference type="Gene3D" id="3.30.560.10">
    <property type="entry name" value="Glucose Oxidase, domain 3"/>
    <property type="match status" value="1"/>
</dbReference>
<comment type="cofactor">
    <cofactor evidence="2">
        <name>FAD</name>
        <dbReference type="ChEBI" id="CHEBI:57692"/>
    </cofactor>
</comment>